<protein>
    <submittedName>
        <fullName evidence="2">Uncharacterized protein</fullName>
    </submittedName>
</protein>
<sequence>MRFQNILAYFGKKKEQIEEQTEEEKERQRRRNEEHHNSVLSKIQSLSNSDTRHLSNNELRYILEDIWNSMELSLTMYKESKWIEEELSLYWKIDKDYDLRVHLEIERIVYERTSEFLYKWKNMKIEIKPCVIQF</sequence>
<organism evidence="2 3">
    <name type="scientific">Blepharisma stoltei</name>
    <dbReference type="NCBI Taxonomy" id="1481888"/>
    <lineage>
        <taxon>Eukaryota</taxon>
        <taxon>Sar</taxon>
        <taxon>Alveolata</taxon>
        <taxon>Ciliophora</taxon>
        <taxon>Postciliodesmatophora</taxon>
        <taxon>Heterotrichea</taxon>
        <taxon>Heterotrichida</taxon>
        <taxon>Blepharismidae</taxon>
        <taxon>Blepharisma</taxon>
    </lineage>
</organism>
<name>A0AAU9J467_9CILI</name>
<evidence type="ECO:0000313" key="2">
    <source>
        <dbReference type="EMBL" id="CAG9323004.1"/>
    </source>
</evidence>
<keyword evidence="3" id="KW-1185">Reference proteome</keyword>
<reference evidence="2" key="1">
    <citation type="submission" date="2021-09" db="EMBL/GenBank/DDBJ databases">
        <authorList>
            <consortium name="AG Swart"/>
            <person name="Singh M."/>
            <person name="Singh A."/>
            <person name="Seah K."/>
            <person name="Emmerich C."/>
        </authorList>
    </citation>
    <scope>NUCLEOTIDE SEQUENCE</scope>
    <source>
        <strain evidence="2">ATCC30299</strain>
    </source>
</reference>
<dbReference type="Proteomes" id="UP001162131">
    <property type="component" value="Unassembled WGS sequence"/>
</dbReference>
<accession>A0AAU9J467</accession>
<evidence type="ECO:0000313" key="3">
    <source>
        <dbReference type="Proteomes" id="UP001162131"/>
    </source>
</evidence>
<evidence type="ECO:0000256" key="1">
    <source>
        <dbReference type="SAM" id="MobiDB-lite"/>
    </source>
</evidence>
<comment type="caution">
    <text evidence="2">The sequence shown here is derived from an EMBL/GenBank/DDBJ whole genome shotgun (WGS) entry which is preliminary data.</text>
</comment>
<gene>
    <name evidence="2" type="ORF">BSTOLATCC_MIC32909</name>
</gene>
<feature type="region of interest" description="Disordered" evidence="1">
    <location>
        <begin position="17"/>
        <end position="49"/>
    </location>
</feature>
<feature type="compositionally biased region" description="Polar residues" evidence="1">
    <location>
        <begin position="38"/>
        <end position="49"/>
    </location>
</feature>
<dbReference type="EMBL" id="CAJZBQ010000033">
    <property type="protein sequence ID" value="CAG9323004.1"/>
    <property type="molecule type" value="Genomic_DNA"/>
</dbReference>
<proteinExistence type="predicted"/>
<feature type="compositionally biased region" description="Basic and acidic residues" evidence="1">
    <location>
        <begin position="24"/>
        <end position="37"/>
    </location>
</feature>
<dbReference type="AlphaFoldDB" id="A0AAU9J467"/>